<keyword evidence="5" id="KW-1185">Reference proteome</keyword>
<dbReference type="Proteomes" id="UP000326364">
    <property type="component" value="Unassembled WGS sequence"/>
</dbReference>
<gene>
    <name evidence="3" type="ORF">F4U95_04985</name>
    <name evidence="2" type="ORF">F4U96_04985</name>
</gene>
<dbReference type="Pfam" id="PF14452">
    <property type="entry name" value="Multi_ubiq"/>
    <property type="match status" value="1"/>
</dbReference>
<protein>
    <recommendedName>
        <fullName evidence="1">Multi-ubiquitin domain-containing protein</fullName>
    </recommendedName>
</protein>
<comment type="caution">
    <text evidence="3">The sequence shown here is derived from an EMBL/GenBank/DDBJ whole genome shotgun (WGS) entry which is preliminary data.</text>
</comment>
<dbReference type="Proteomes" id="UP000325933">
    <property type="component" value="Unassembled WGS sequence"/>
</dbReference>
<evidence type="ECO:0000313" key="4">
    <source>
        <dbReference type="Proteomes" id="UP000325933"/>
    </source>
</evidence>
<sequence>MPNRHISTCSSSTSWPRCLVTWARLCRPRSILRTSSPSLASCAIPACSNSTTGLSRRSAATATSILSEHYPKEKNMEDANVNLRITVDGQVLELSQAGPIGRDVLAAVGADPDERDVLIRIDGGWARLVAPSDPVVGLDGEAHFRVHRNGTLRHVRVDDSVWEWGAPGIQEHDIRAIAGIPEERQLFQAGGSALRPGEVVDLTVDWVPKIESRPDMAGSLTVPVVVNGRRQSLATADVSFEDLIGLAYPNVPAVGQSMFTVTYRHGPLDRPEGSLAPSQRLRAVNGVVFNVTATNKS</sequence>
<evidence type="ECO:0000313" key="5">
    <source>
        <dbReference type="Proteomes" id="UP000326364"/>
    </source>
</evidence>
<feature type="domain" description="Multi-ubiquitin" evidence="1">
    <location>
        <begin position="224"/>
        <end position="294"/>
    </location>
</feature>
<organism evidence="3 4">
    <name type="scientific">Sphingobium limneticum</name>
    <dbReference type="NCBI Taxonomy" id="1007511"/>
    <lineage>
        <taxon>Bacteria</taxon>
        <taxon>Pseudomonadati</taxon>
        <taxon>Pseudomonadota</taxon>
        <taxon>Alphaproteobacteria</taxon>
        <taxon>Sphingomonadales</taxon>
        <taxon>Sphingomonadaceae</taxon>
        <taxon>Sphingobium</taxon>
    </lineage>
</organism>
<accession>A0A5J5I5H6</accession>
<name>A0A5J5I5H6_9SPHN</name>
<dbReference type="EMBL" id="VYQA01000003">
    <property type="protein sequence ID" value="KAA9032067.1"/>
    <property type="molecule type" value="Genomic_DNA"/>
</dbReference>
<dbReference type="AlphaFoldDB" id="A0A5J5I5H6"/>
<evidence type="ECO:0000313" key="3">
    <source>
        <dbReference type="EMBL" id="KAA9032067.1"/>
    </source>
</evidence>
<evidence type="ECO:0000313" key="2">
    <source>
        <dbReference type="EMBL" id="KAA9019609.1"/>
    </source>
</evidence>
<reference evidence="4 5" key="1">
    <citation type="submission" date="2019-09" db="EMBL/GenBank/DDBJ databases">
        <authorList>
            <person name="Feng G."/>
        </authorList>
    </citation>
    <scope>NUCLEOTIDE SEQUENCE [LARGE SCALE GENOMIC DNA]</scope>
    <source>
        <strain evidence="3 4">KACC 19283</strain>
        <strain evidence="2 5">KACC 19284</strain>
    </source>
</reference>
<proteinExistence type="predicted"/>
<dbReference type="InterPro" id="IPR027802">
    <property type="entry name" value="Multi-ubiquitin_dom"/>
</dbReference>
<dbReference type="EMBL" id="VYQB01000003">
    <property type="protein sequence ID" value="KAA9019609.1"/>
    <property type="molecule type" value="Genomic_DNA"/>
</dbReference>
<evidence type="ECO:0000259" key="1">
    <source>
        <dbReference type="Pfam" id="PF14452"/>
    </source>
</evidence>